<proteinExistence type="predicted"/>
<dbReference type="EMBL" id="MU853240">
    <property type="protein sequence ID" value="KAK4120282.1"/>
    <property type="molecule type" value="Genomic_DNA"/>
</dbReference>
<feature type="compositionally biased region" description="Polar residues" evidence="1">
    <location>
        <begin position="716"/>
        <end position="728"/>
    </location>
</feature>
<feature type="region of interest" description="Disordered" evidence="1">
    <location>
        <begin position="190"/>
        <end position="213"/>
    </location>
</feature>
<organism evidence="2 3">
    <name type="scientific">Parathielavia appendiculata</name>
    <dbReference type="NCBI Taxonomy" id="2587402"/>
    <lineage>
        <taxon>Eukaryota</taxon>
        <taxon>Fungi</taxon>
        <taxon>Dikarya</taxon>
        <taxon>Ascomycota</taxon>
        <taxon>Pezizomycotina</taxon>
        <taxon>Sordariomycetes</taxon>
        <taxon>Sordariomycetidae</taxon>
        <taxon>Sordariales</taxon>
        <taxon>Chaetomiaceae</taxon>
        <taxon>Parathielavia</taxon>
    </lineage>
</organism>
<feature type="compositionally biased region" description="Polar residues" evidence="1">
    <location>
        <begin position="1"/>
        <end position="10"/>
    </location>
</feature>
<name>A0AAN6TT91_9PEZI</name>
<feature type="compositionally biased region" description="Basic and acidic residues" evidence="1">
    <location>
        <begin position="153"/>
        <end position="165"/>
    </location>
</feature>
<feature type="compositionally biased region" description="Polar residues" evidence="1">
    <location>
        <begin position="592"/>
        <end position="645"/>
    </location>
</feature>
<dbReference type="Proteomes" id="UP001302602">
    <property type="component" value="Unassembled WGS sequence"/>
</dbReference>
<sequence length="804" mass="88175">MAPRQNTFTLVPNPLGMQGLMSRPTSGPESKPPMTSKQAQKLHKQATRGPRLSRTEQRRIELEEQARIRKELEKDKQANKARILREKKKAKERQLLEEKKRKGLPLVNVRPSQDTIARFVRGNGVGKKRDATGARVGLPVLEEEGESDNTLPDPKDSEGASESRRQPVSPMGIVPAGGRAAVAKESFILEPGKEANLEPEDRQGFEGKPMEEDEPIPAVASVRFSNTHHASEGTPAKAMYRETLKNPSIRQATPERGVLDCERKSATHISPGRMTASQELERISIIKEAQAPRPLPTPRLPPKPPSQHHPSPKPQPPPNPPAARKPLQETTNAFSRTWRLPLGDTGPKLTPPYKQPTLATPRRQTLGTVPTFKQHRLGTPTYRVQKPQFLPSHLRGAGANQRTPSRQVNSMSAPPTSTQLFVMSHIDDILPSPSQEARELQGDPPTAVPEALKSGPLRTPIAIGGLASKDARPARQLVQQVAQVKPPMAPPPRPTTVKQPTVTVKQPTVTVNQRAANLTDIPFISTQDLIFSSQELRDLEAPTTSRNKTISTKVLPLKKSRPTVQQRPSPLSHISCHTHTTPQIELTQSTLAAEQHATPPNATRQPQQAFGQESCALDQQSSAHRSRQAPQQSKPALPSCTSSTKGDNKVASDEPPRPASPEKPRFFGSSGSGLEMLLAMERSRKTHEEEERRRLAQLRAEPDPADHISGSPKLSRGSQRVKLQNNGHGSPAAPRLQGKPRTTANNSPKSAHQDRAVTGGQLDPPTTVASQETDYGDLELDSMDFEELDRVLEEHKPGSQECEC</sequence>
<feature type="region of interest" description="Disordered" evidence="1">
    <location>
        <begin position="592"/>
        <end position="781"/>
    </location>
</feature>
<feature type="compositionally biased region" description="Basic and acidic residues" evidence="1">
    <location>
        <begin position="191"/>
        <end position="210"/>
    </location>
</feature>
<comment type="caution">
    <text evidence="2">The sequence shown here is derived from an EMBL/GenBank/DDBJ whole genome shotgun (WGS) entry which is preliminary data.</text>
</comment>
<dbReference type="AlphaFoldDB" id="A0AAN6TT91"/>
<feature type="region of interest" description="Disordered" evidence="1">
    <location>
        <begin position="539"/>
        <end position="576"/>
    </location>
</feature>
<dbReference type="RefSeq" id="XP_062644053.1">
    <property type="nucleotide sequence ID" value="XM_062793699.1"/>
</dbReference>
<reference evidence="2" key="2">
    <citation type="submission" date="2023-05" db="EMBL/GenBank/DDBJ databases">
        <authorList>
            <consortium name="Lawrence Berkeley National Laboratory"/>
            <person name="Steindorff A."/>
            <person name="Hensen N."/>
            <person name="Bonometti L."/>
            <person name="Westerberg I."/>
            <person name="Brannstrom I.O."/>
            <person name="Guillou S."/>
            <person name="Cros-Aarteil S."/>
            <person name="Calhoun S."/>
            <person name="Haridas S."/>
            <person name="Kuo A."/>
            <person name="Mondo S."/>
            <person name="Pangilinan J."/>
            <person name="Riley R."/>
            <person name="Labutti K."/>
            <person name="Andreopoulos B."/>
            <person name="Lipzen A."/>
            <person name="Chen C."/>
            <person name="Yanf M."/>
            <person name="Daum C."/>
            <person name="Ng V."/>
            <person name="Clum A."/>
            <person name="Ohm R."/>
            <person name="Martin F."/>
            <person name="Silar P."/>
            <person name="Natvig D."/>
            <person name="Lalanne C."/>
            <person name="Gautier V."/>
            <person name="Ament-Velasquez S.L."/>
            <person name="Kruys A."/>
            <person name="Hutchinson M.I."/>
            <person name="Powell A.J."/>
            <person name="Barry K."/>
            <person name="Miller A.N."/>
            <person name="Grigoriev I.V."/>
            <person name="Debuchy R."/>
            <person name="Gladieux P."/>
            <person name="Thoren M.H."/>
            <person name="Johannesson H."/>
        </authorList>
    </citation>
    <scope>NUCLEOTIDE SEQUENCE</scope>
    <source>
        <strain evidence="2">CBS 731.68</strain>
    </source>
</reference>
<feature type="compositionally biased region" description="Basic and acidic residues" evidence="1">
    <location>
        <begin position="53"/>
        <end position="78"/>
    </location>
</feature>
<feature type="compositionally biased region" description="Polar residues" evidence="1">
    <location>
        <begin position="23"/>
        <end position="39"/>
    </location>
</feature>
<feature type="compositionally biased region" description="Basic and acidic residues" evidence="1">
    <location>
        <begin position="646"/>
        <end position="665"/>
    </location>
</feature>
<feature type="compositionally biased region" description="Polar residues" evidence="1">
    <location>
        <begin position="542"/>
        <end position="552"/>
    </location>
</feature>
<dbReference type="GeneID" id="87830468"/>
<feature type="compositionally biased region" description="Pro residues" evidence="1">
    <location>
        <begin position="293"/>
        <end position="323"/>
    </location>
</feature>
<gene>
    <name evidence="2" type="ORF">N657DRAFT_649346</name>
</gene>
<evidence type="ECO:0000256" key="1">
    <source>
        <dbReference type="SAM" id="MobiDB-lite"/>
    </source>
</evidence>
<feature type="region of interest" description="Disordered" evidence="1">
    <location>
        <begin position="245"/>
        <end position="359"/>
    </location>
</feature>
<accession>A0AAN6TT91</accession>
<feature type="region of interest" description="Disordered" evidence="1">
    <location>
        <begin position="1"/>
        <end position="177"/>
    </location>
</feature>
<evidence type="ECO:0000313" key="3">
    <source>
        <dbReference type="Proteomes" id="UP001302602"/>
    </source>
</evidence>
<feature type="region of interest" description="Disordered" evidence="1">
    <location>
        <begin position="434"/>
        <end position="457"/>
    </location>
</feature>
<feature type="compositionally biased region" description="Basic and acidic residues" evidence="1">
    <location>
        <begin position="681"/>
        <end position="706"/>
    </location>
</feature>
<reference evidence="2" key="1">
    <citation type="journal article" date="2023" name="Mol. Phylogenet. Evol.">
        <title>Genome-scale phylogeny and comparative genomics of the fungal order Sordariales.</title>
        <authorList>
            <person name="Hensen N."/>
            <person name="Bonometti L."/>
            <person name="Westerberg I."/>
            <person name="Brannstrom I.O."/>
            <person name="Guillou S."/>
            <person name="Cros-Aarteil S."/>
            <person name="Calhoun S."/>
            <person name="Haridas S."/>
            <person name="Kuo A."/>
            <person name="Mondo S."/>
            <person name="Pangilinan J."/>
            <person name="Riley R."/>
            <person name="LaButti K."/>
            <person name="Andreopoulos B."/>
            <person name="Lipzen A."/>
            <person name="Chen C."/>
            <person name="Yan M."/>
            <person name="Daum C."/>
            <person name="Ng V."/>
            <person name="Clum A."/>
            <person name="Steindorff A."/>
            <person name="Ohm R.A."/>
            <person name="Martin F."/>
            <person name="Silar P."/>
            <person name="Natvig D.O."/>
            <person name="Lalanne C."/>
            <person name="Gautier V."/>
            <person name="Ament-Velasquez S.L."/>
            <person name="Kruys A."/>
            <person name="Hutchinson M.I."/>
            <person name="Powell A.J."/>
            <person name="Barry K."/>
            <person name="Miller A.N."/>
            <person name="Grigoriev I.V."/>
            <person name="Debuchy R."/>
            <person name="Gladieux P."/>
            <person name="Hiltunen Thoren M."/>
            <person name="Johannesson H."/>
        </authorList>
    </citation>
    <scope>NUCLEOTIDE SEQUENCE</scope>
    <source>
        <strain evidence="2">CBS 731.68</strain>
    </source>
</reference>
<evidence type="ECO:0000313" key="2">
    <source>
        <dbReference type="EMBL" id="KAK4120282.1"/>
    </source>
</evidence>
<keyword evidence="3" id="KW-1185">Reference proteome</keyword>
<protein>
    <submittedName>
        <fullName evidence="2">Uncharacterized protein</fullName>
    </submittedName>
</protein>
<feature type="compositionally biased region" description="Polar residues" evidence="1">
    <location>
        <begin position="740"/>
        <end position="750"/>
    </location>
</feature>